<evidence type="ECO:0000256" key="3">
    <source>
        <dbReference type="SAM" id="Phobius"/>
    </source>
</evidence>
<name>A0A443P641_9MAGN</name>
<accession>A0A443P641</accession>
<dbReference type="GO" id="GO:0016020">
    <property type="term" value="C:membrane"/>
    <property type="evidence" value="ECO:0007669"/>
    <property type="project" value="TreeGrafter"/>
</dbReference>
<gene>
    <name evidence="4" type="ORF">CKAN_01510800</name>
</gene>
<keyword evidence="3" id="KW-0812">Transmembrane</keyword>
<proteinExistence type="predicted"/>
<feature type="transmembrane region" description="Helical" evidence="3">
    <location>
        <begin position="70"/>
        <end position="96"/>
    </location>
</feature>
<keyword evidence="2" id="KW-0067">ATP-binding</keyword>
<dbReference type="GO" id="GO:0042626">
    <property type="term" value="F:ATPase-coupled transmembrane transporter activity"/>
    <property type="evidence" value="ECO:0007669"/>
    <property type="project" value="TreeGrafter"/>
</dbReference>
<keyword evidence="3" id="KW-0472">Membrane</keyword>
<dbReference type="OrthoDB" id="6500128at2759"/>
<evidence type="ECO:0000256" key="2">
    <source>
        <dbReference type="ARBA" id="ARBA00022840"/>
    </source>
</evidence>
<reference evidence="4 5" key="1">
    <citation type="journal article" date="2019" name="Nat. Plants">
        <title>Stout camphor tree genome fills gaps in understanding of flowering plant genome evolution.</title>
        <authorList>
            <person name="Chaw S.M."/>
            <person name="Liu Y.C."/>
            <person name="Wu Y.W."/>
            <person name="Wang H.Y."/>
            <person name="Lin C.I."/>
            <person name="Wu C.S."/>
            <person name="Ke H.M."/>
            <person name="Chang L.Y."/>
            <person name="Hsu C.Y."/>
            <person name="Yang H.T."/>
            <person name="Sudianto E."/>
            <person name="Hsu M.H."/>
            <person name="Wu K.P."/>
            <person name="Wang L.N."/>
            <person name="Leebens-Mack J.H."/>
            <person name="Tsai I.J."/>
        </authorList>
    </citation>
    <scope>NUCLEOTIDE SEQUENCE [LARGE SCALE GENOMIC DNA]</scope>
    <source>
        <strain evidence="5">cv. Chaw 1501</strain>
        <tissue evidence="4">Young leaves</tissue>
    </source>
</reference>
<organism evidence="4 5">
    <name type="scientific">Cinnamomum micranthum f. kanehirae</name>
    <dbReference type="NCBI Taxonomy" id="337451"/>
    <lineage>
        <taxon>Eukaryota</taxon>
        <taxon>Viridiplantae</taxon>
        <taxon>Streptophyta</taxon>
        <taxon>Embryophyta</taxon>
        <taxon>Tracheophyta</taxon>
        <taxon>Spermatophyta</taxon>
        <taxon>Magnoliopsida</taxon>
        <taxon>Magnoliidae</taxon>
        <taxon>Laurales</taxon>
        <taxon>Lauraceae</taxon>
        <taxon>Cinnamomum</taxon>
    </lineage>
</organism>
<feature type="transmembrane region" description="Helical" evidence="3">
    <location>
        <begin position="27"/>
        <end position="49"/>
    </location>
</feature>
<protein>
    <submittedName>
        <fullName evidence="4">ABC transporter C family member 3-like protein isoform X1</fullName>
    </submittedName>
</protein>
<comment type="caution">
    <text evidence="4">The sequence shown here is derived from an EMBL/GenBank/DDBJ whole genome shotgun (WGS) entry which is preliminary data.</text>
</comment>
<dbReference type="Proteomes" id="UP000283530">
    <property type="component" value="Unassembled WGS sequence"/>
</dbReference>
<dbReference type="GO" id="GO:0005524">
    <property type="term" value="F:ATP binding"/>
    <property type="evidence" value="ECO:0007669"/>
    <property type="project" value="UniProtKB-KW"/>
</dbReference>
<evidence type="ECO:0000256" key="1">
    <source>
        <dbReference type="ARBA" id="ARBA00022741"/>
    </source>
</evidence>
<sequence>MNSMSMLFSSHSPHTQKAMAFLQKPNFLHGFSASFHLLLLILLFIIWISKRFKTGGLERTHETCKGSTFFGYKATLFTCLGLSLFHLFLCIFNYFYWCRFGWSEEYHATQLDLVVRTLVWLAISAYLHFDFSQSYGKRLPTMLRIWWGSYFLISCSFIVVNLVYYRKPGILPTHLWVMDVGSVLFSFLLCYTGFVGKRNEEMTHLIEEPLLNGTNDVRSREVTPYAYASLLSILSFSWMGPLMKLGNKKTLDLDDIPELADVDSANSVFHVFHNELEESCRSSSDSSTTDSNCRTNSNGVGTLKLVNALLFSVRKEVLLTGFLAFLNTSSSYVGPYLIDTFVQYLNGRAKSLSSTGRNAIQEGTFTVKQIEAEPHILRNYQCHDRRC</sequence>
<keyword evidence="1" id="KW-0547">Nucleotide-binding</keyword>
<keyword evidence="5" id="KW-1185">Reference proteome</keyword>
<keyword evidence="3" id="KW-1133">Transmembrane helix</keyword>
<evidence type="ECO:0000313" key="4">
    <source>
        <dbReference type="EMBL" id="RWR86221.1"/>
    </source>
</evidence>
<feature type="transmembrane region" description="Helical" evidence="3">
    <location>
        <begin position="145"/>
        <end position="164"/>
    </location>
</feature>
<dbReference type="AlphaFoldDB" id="A0A443P641"/>
<dbReference type="PANTHER" id="PTHR24223:SF181">
    <property type="entry name" value="ABC TRANSPORTER C FAMILY MEMBER 3"/>
    <property type="match status" value="1"/>
</dbReference>
<evidence type="ECO:0000313" key="5">
    <source>
        <dbReference type="Proteomes" id="UP000283530"/>
    </source>
</evidence>
<dbReference type="EMBL" id="QPKB01000006">
    <property type="protein sequence ID" value="RWR86221.1"/>
    <property type="molecule type" value="Genomic_DNA"/>
</dbReference>
<feature type="transmembrane region" description="Helical" evidence="3">
    <location>
        <begin position="176"/>
        <end position="194"/>
    </location>
</feature>
<dbReference type="InterPro" id="IPR050173">
    <property type="entry name" value="ABC_transporter_C-like"/>
</dbReference>
<dbReference type="STRING" id="337451.A0A443P641"/>
<dbReference type="PANTHER" id="PTHR24223">
    <property type="entry name" value="ATP-BINDING CASSETTE SUB-FAMILY C"/>
    <property type="match status" value="1"/>
</dbReference>